<reference evidence="2" key="1">
    <citation type="submission" date="2016-09" db="EMBL/GenBank/DDBJ databases">
        <title>Whole Genome Sequencing of Salmonella enterica subsp. enterica serovar Nottingham.</title>
        <authorList>
            <person name="Zheng J."/>
            <person name="Wang H."/>
        </authorList>
    </citation>
    <scope>NUCLEOTIDE SEQUENCE [LARGE SCALE GENOMIC DNA]</scope>
    <source>
        <strain evidence="2">CFSAN055411</strain>
    </source>
</reference>
<keyword evidence="1" id="KW-0812">Transmembrane</keyword>
<organism evidence="2">
    <name type="scientific">Salmonella enterica</name>
    <name type="common">Salmonella choleraesuis</name>
    <dbReference type="NCBI Taxonomy" id="28901"/>
    <lineage>
        <taxon>Bacteria</taxon>
        <taxon>Pseudomonadati</taxon>
        <taxon>Pseudomonadota</taxon>
        <taxon>Gammaproteobacteria</taxon>
        <taxon>Enterobacterales</taxon>
        <taxon>Enterobacteriaceae</taxon>
        <taxon>Salmonella</taxon>
    </lineage>
</organism>
<evidence type="ECO:0008006" key="3">
    <source>
        <dbReference type="Google" id="ProtNLM"/>
    </source>
</evidence>
<dbReference type="SUPFAM" id="SSF52540">
    <property type="entry name" value="P-loop containing nucleoside triphosphate hydrolases"/>
    <property type="match status" value="1"/>
</dbReference>
<dbReference type="RefSeq" id="WP_069721127.1">
    <property type="nucleotide sequence ID" value="NZ_MJEL01000006.1"/>
</dbReference>
<sequence length="567" mass="63074">MNSTLSLAENDPERLAEVCKPAIDIQHLLDQSLSRLTQSVIRTEKLKNTSKRVDGLIIGTGESGFTKGNTHYDLHIDDKIFQLIDVPGIEGNESHYVHLVKEAIAQAHLVVYVNGTNKKPETTTARKIKSYLEYGTQVYPLINARGYADDYEFEEDREDLCRQSGADNTLRQTVDVLAPVLGAEVLLEGHCVQGMLAFSALAYDDSTQSTTIHPSREHNLAVSQQEYFSVFPDPLEMRAFSQIDAVARTIRNKVATFREDIVESNKGKVREMLGQYLQVLETQLAGHRTFLKGAEPEFDKCRAAFRNAIAEFERRIVNNRRNRWNTFFNGLNEASDAIVEDDFGDSDAISQRIQREFKTRRTGVEADMLKDTEQAVEVLQQQMLHAVERLLEDIKHVEFQQRVGFTCSGGLDFGKDMVLGYDLGLGDFGSMAFKIGSYAMTGGTIGSAFPIVGTAIGAIAGALVGVVMTVIGFFTSKASKIRKAQGNVRDKLDGAREKALDGVADEASKLVATINKELEIGLLKKVNDMQSALQQPITIFETQITRITRLKNQLEKMPYGTIQAVQY</sequence>
<keyword evidence="1" id="KW-1133">Transmembrane helix</keyword>
<dbReference type="InterPro" id="IPR027417">
    <property type="entry name" value="P-loop_NTPase"/>
</dbReference>
<dbReference type="Proteomes" id="UP000852880">
    <property type="component" value="Unassembled WGS sequence"/>
</dbReference>
<accession>A0A3F3IGB2</accession>
<protein>
    <recommendedName>
        <fullName evidence="3">DUF1269 domain-containing protein</fullName>
    </recommendedName>
</protein>
<name>A0A3F3IGB2_SALER</name>
<gene>
    <name evidence="2" type="ORF">BH006_16325</name>
</gene>
<keyword evidence="1" id="KW-0472">Membrane</keyword>
<dbReference type="EMBL" id="MJEL01000006">
    <property type="protein sequence ID" value="OEH98795.1"/>
    <property type="molecule type" value="Genomic_DNA"/>
</dbReference>
<evidence type="ECO:0000313" key="2">
    <source>
        <dbReference type="EMBL" id="OEH98795.1"/>
    </source>
</evidence>
<comment type="caution">
    <text evidence="2">The sequence shown here is derived from an EMBL/GenBank/DDBJ whole genome shotgun (WGS) entry which is preliminary data.</text>
</comment>
<evidence type="ECO:0000256" key="1">
    <source>
        <dbReference type="SAM" id="Phobius"/>
    </source>
</evidence>
<dbReference type="Gene3D" id="3.40.50.300">
    <property type="entry name" value="P-loop containing nucleotide triphosphate hydrolases"/>
    <property type="match status" value="1"/>
</dbReference>
<feature type="transmembrane region" description="Helical" evidence="1">
    <location>
        <begin position="448"/>
        <end position="474"/>
    </location>
</feature>
<proteinExistence type="predicted"/>
<dbReference type="AlphaFoldDB" id="A0A3F3IGB2"/>